<accession>A0A9P0G3Y5</accession>
<dbReference type="Pfam" id="PF05485">
    <property type="entry name" value="THAP"/>
    <property type="match status" value="1"/>
</dbReference>
<dbReference type="SUPFAM" id="SSF57716">
    <property type="entry name" value="Glucocorticoid receptor-like (DNA-binding domain)"/>
    <property type="match status" value="1"/>
</dbReference>
<keyword evidence="1" id="KW-0479">Metal-binding</keyword>
<organism evidence="7 8">
    <name type="scientific">Psylliodes chrysocephalus</name>
    <dbReference type="NCBI Taxonomy" id="3402493"/>
    <lineage>
        <taxon>Eukaryota</taxon>
        <taxon>Metazoa</taxon>
        <taxon>Ecdysozoa</taxon>
        <taxon>Arthropoda</taxon>
        <taxon>Hexapoda</taxon>
        <taxon>Insecta</taxon>
        <taxon>Pterygota</taxon>
        <taxon>Neoptera</taxon>
        <taxon>Endopterygota</taxon>
        <taxon>Coleoptera</taxon>
        <taxon>Polyphaga</taxon>
        <taxon>Cucujiformia</taxon>
        <taxon>Chrysomeloidea</taxon>
        <taxon>Chrysomelidae</taxon>
        <taxon>Galerucinae</taxon>
        <taxon>Alticini</taxon>
        <taxon>Psylliodes</taxon>
    </lineage>
</organism>
<dbReference type="InterPro" id="IPR006612">
    <property type="entry name" value="THAP_Znf"/>
</dbReference>
<evidence type="ECO:0000313" key="8">
    <source>
        <dbReference type="Proteomes" id="UP001153636"/>
    </source>
</evidence>
<keyword evidence="8" id="KW-1185">Reference proteome</keyword>
<dbReference type="PANTHER" id="PTHR46600">
    <property type="entry name" value="THAP DOMAIN-CONTAINING"/>
    <property type="match status" value="1"/>
</dbReference>
<evidence type="ECO:0000313" key="7">
    <source>
        <dbReference type="EMBL" id="CAH1101119.1"/>
    </source>
</evidence>
<dbReference type="PANTHER" id="PTHR46600:SF11">
    <property type="entry name" value="THAP DOMAIN-CONTAINING PROTEIN 10"/>
    <property type="match status" value="1"/>
</dbReference>
<feature type="domain" description="THAP-type" evidence="6">
    <location>
        <begin position="1"/>
        <end position="86"/>
    </location>
</feature>
<evidence type="ECO:0000256" key="2">
    <source>
        <dbReference type="ARBA" id="ARBA00022771"/>
    </source>
</evidence>
<evidence type="ECO:0000256" key="5">
    <source>
        <dbReference type="PROSITE-ProRule" id="PRU00309"/>
    </source>
</evidence>
<evidence type="ECO:0000256" key="1">
    <source>
        <dbReference type="ARBA" id="ARBA00022723"/>
    </source>
</evidence>
<dbReference type="InterPro" id="IPR038441">
    <property type="entry name" value="THAP_Znf_sf"/>
</dbReference>
<keyword evidence="2 5" id="KW-0863">Zinc-finger</keyword>
<name>A0A9P0G3Y5_9CUCU</name>
<gene>
    <name evidence="7" type="ORF">PSYICH_LOCUS2629</name>
</gene>
<evidence type="ECO:0000256" key="3">
    <source>
        <dbReference type="ARBA" id="ARBA00022833"/>
    </source>
</evidence>
<evidence type="ECO:0000256" key="4">
    <source>
        <dbReference type="ARBA" id="ARBA00023125"/>
    </source>
</evidence>
<dbReference type="GO" id="GO:0008270">
    <property type="term" value="F:zinc ion binding"/>
    <property type="evidence" value="ECO:0007669"/>
    <property type="project" value="UniProtKB-KW"/>
</dbReference>
<dbReference type="OrthoDB" id="7683421at2759"/>
<proteinExistence type="predicted"/>
<keyword evidence="3" id="KW-0862">Zinc</keyword>
<reference evidence="7" key="1">
    <citation type="submission" date="2022-01" db="EMBL/GenBank/DDBJ databases">
        <authorList>
            <person name="King R."/>
        </authorList>
    </citation>
    <scope>NUCLEOTIDE SEQUENCE</scope>
</reference>
<dbReference type="PROSITE" id="PS50950">
    <property type="entry name" value="ZF_THAP"/>
    <property type="match status" value="1"/>
</dbReference>
<dbReference type="Proteomes" id="UP001153636">
    <property type="component" value="Chromosome 11"/>
</dbReference>
<dbReference type="Gene3D" id="6.20.210.20">
    <property type="entry name" value="THAP domain"/>
    <property type="match status" value="1"/>
</dbReference>
<protein>
    <recommendedName>
        <fullName evidence="6">THAP-type domain-containing protein</fullName>
    </recommendedName>
</protein>
<dbReference type="AlphaFoldDB" id="A0A9P0G3Y5"/>
<sequence length="186" mass="21228">MGKGFPGCAAVGCTNNYGNNSKYSLFNFPKDEKRAKIWALAAGRNDLIEHMNKLFNKKICSVHFEDCMFKNERRNRLRDTAVPTIFHGLEGSSSKSMTSEQGIKRPFQSQAEEVVPVKVLKVTSDGKYFYYLNYNVHEVLTIKYNSCNEHFLLLLNNFTHQEHINLESSCASGSRIRNCYIGGQNR</sequence>
<keyword evidence="4 5" id="KW-0238">DNA-binding</keyword>
<dbReference type="SMART" id="SM00692">
    <property type="entry name" value="DM3"/>
    <property type="match status" value="1"/>
</dbReference>
<evidence type="ECO:0000259" key="6">
    <source>
        <dbReference type="PROSITE" id="PS50950"/>
    </source>
</evidence>
<dbReference type="EMBL" id="OV651823">
    <property type="protein sequence ID" value="CAH1101119.1"/>
    <property type="molecule type" value="Genomic_DNA"/>
</dbReference>
<dbReference type="InterPro" id="IPR026516">
    <property type="entry name" value="THAP1/10"/>
</dbReference>
<dbReference type="SMART" id="SM00980">
    <property type="entry name" value="THAP"/>
    <property type="match status" value="1"/>
</dbReference>
<dbReference type="GO" id="GO:0043565">
    <property type="term" value="F:sequence-specific DNA binding"/>
    <property type="evidence" value="ECO:0007669"/>
    <property type="project" value="InterPro"/>
</dbReference>